<accession>A0AC35UF34</accession>
<reference evidence="2" key="1">
    <citation type="submission" date="2016-11" db="UniProtKB">
        <authorList>
            <consortium name="WormBaseParasite"/>
        </authorList>
    </citation>
    <scope>IDENTIFICATION</scope>
    <source>
        <strain evidence="2">KR3021</strain>
    </source>
</reference>
<dbReference type="WBParaSite" id="RSKR_0001065900.1">
    <property type="protein sequence ID" value="RSKR_0001065900.1"/>
    <property type="gene ID" value="RSKR_0001065900"/>
</dbReference>
<sequence>MKLIQEVRYFLEDTWDSTNSTLSKYQPGILLIGSIAGTVTFMKYCQWRKKSEKAVHKRIGTYFFSLLRKLPSVQKEIETKLGATKKDLIHSIHQYDKKGNFILQLPKEAYTFDQIMALAKEYDEMATFDVDGGKVSGTVYTDRAEKHLDLLTAVFKKYAYSNPLHPDVFPGVRKMEAEVIRIITDLYHGTAESCGTMTSGGTESIILACFAHKNRAIANGINHPVIVCPVTAHAAFDKAADLFGIRIRHVPVHANQKVDLKAYKNAICSETCMLVGSVPNFPSGTADDIIAISQLGLKYNIPVHVDACLGGMLIPFMEEAGFPMPLFDFRLPGVSSISCDTHKYGYAPKGSSVVMYKAAEYLHFQYFSVTEWPGGIYATPTIAGSRCGSAIALTWATLLYFGRDEYIERTKKIVGAARKIVAKVRSADLGLEIMGDCDVSVVALKSNEFNIYAVADALGKKGWNINALQNPHAIHLCLTFNQATDKVVDDFVGDLKEVTDVLKKDPTKGNNSKSAAIYGMAAQVPDMSLIDEVTAGYLDACYSVNPGK</sequence>
<evidence type="ECO:0000313" key="2">
    <source>
        <dbReference type="WBParaSite" id="RSKR_0001065900.1"/>
    </source>
</evidence>
<evidence type="ECO:0000313" key="1">
    <source>
        <dbReference type="Proteomes" id="UP000095286"/>
    </source>
</evidence>
<proteinExistence type="predicted"/>
<dbReference type="Proteomes" id="UP000095286">
    <property type="component" value="Unplaced"/>
</dbReference>
<protein>
    <submittedName>
        <fullName evidence="2">Sphingosine-1-phosphate lyase</fullName>
    </submittedName>
</protein>
<organism evidence="1 2">
    <name type="scientific">Rhabditophanes sp. KR3021</name>
    <dbReference type="NCBI Taxonomy" id="114890"/>
    <lineage>
        <taxon>Eukaryota</taxon>
        <taxon>Metazoa</taxon>
        <taxon>Ecdysozoa</taxon>
        <taxon>Nematoda</taxon>
        <taxon>Chromadorea</taxon>
        <taxon>Rhabditida</taxon>
        <taxon>Tylenchina</taxon>
        <taxon>Panagrolaimomorpha</taxon>
        <taxon>Strongyloidoidea</taxon>
        <taxon>Alloionematidae</taxon>
        <taxon>Rhabditophanes</taxon>
    </lineage>
</organism>
<name>A0AC35UF34_9BILA</name>